<accession>A0A0E9TWG8</accession>
<sequence>MGECVRKYKSTQWPLTFAREQILLVTTFIPADVATCVSQM</sequence>
<reference evidence="1" key="2">
    <citation type="journal article" date="2015" name="Fish Shellfish Immunol.">
        <title>Early steps in the European eel (Anguilla anguilla)-Vibrio vulnificus interaction in the gills: Role of the RtxA13 toxin.</title>
        <authorList>
            <person name="Callol A."/>
            <person name="Pajuelo D."/>
            <person name="Ebbesson L."/>
            <person name="Teles M."/>
            <person name="MacKenzie S."/>
            <person name="Amaro C."/>
        </authorList>
    </citation>
    <scope>NUCLEOTIDE SEQUENCE</scope>
</reference>
<dbReference type="EMBL" id="GBXM01050681">
    <property type="protein sequence ID" value="JAH57896.1"/>
    <property type="molecule type" value="Transcribed_RNA"/>
</dbReference>
<protein>
    <submittedName>
        <fullName evidence="1">Uncharacterized protein</fullName>
    </submittedName>
</protein>
<reference evidence="1" key="1">
    <citation type="submission" date="2014-11" db="EMBL/GenBank/DDBJ databases">
        <authorList>
            <person name="Amaro Gonzalez C."/>
        </authorList>
    </citation>
    <scope>NUCLEOTIDE SEQUENCE</scope>
</reference>
<evidence type="ECO:0000313" key="1">
    <source>
        <dbReference type="EMBL" id="JAH57896.1"/>
    </source>
</evidence>
<dbReference type="AlphaFoldDB" id="A0A0E9TWG8"/>
<proteinExistence type="predicted"/>
<organism evidence="1">
    <name type="scientific">Anguilla anguilla</name>
    <name type="common">European freshwater eel</name>
    <name type="synonym">Muraena anguilla</name>
    <dbReference type="NCBI Taxonomy" id="7936"/>
    <lineage>
        <taxon>Eukaryota</taxon>
        <taxon>Metazoa</taxon>
        <taxon>Chordata</taxon>
        <taxon>Craniata</taxon>
        <taxon>Vertebrata</taxon>
        <taxon>Euteleostomi</taxon>
        <taxon>Actinopterygii</taxon>
        <taxon>Neopterygii</taxon>
        <taxon>Teleostei</taxon>
        <taxon>Anguilliformes</taxon>
        <taxon>Anguillidae</taxon>
        <taxon>Anguilla</taxon>
    </lineage>
</organism>
<name>A0A0E9TWG8_ANGAN</name>